<dbReference type="Proteomes" id="UP000199041">
    <property type="component" value="Unassembled WGS sequence"/>
</dbReference>
<sequence>MDNDIKRWKPISHIPNKLYVKEMVYNGGLTIKLANDKDENEIITIYFELQYAFRNIDESYHLRTSFEVPFLLQDWSLYISMKGDFIDIFNHLTYNIYKGKLVNYIIVTSNDIIEILAHEDAKVQVSKKIIS</sequence>
<protein>
    <recommendedName>
        <fullName evidence="3">Immunity protein 50</fullName>
    </recommendedName>
</protein>
<evidence type="ECO:0000313" key="1">
    <source>
        <dbReference type="EMBL" id="SEA67309.1"/>
    </source>
</evidence>
<gene>
    <name evidence="1" type="ORF">SAMN05192529_1442</name>
</gene>
<keyword evidence="2" id="KW-1185">Reference proteome</keyword>
<proteinExistence type="predicted"/>
<evidence type="ECO:0000313" key="2">
    <source>
        <dbReference type="Proteomes" id="UP000199041"/>
    </source>
</evidence>
<reference evidence="1 2" key="1">
    <citation type="submission" date="2016-10" db="EMBL/GenBank/DDBJ databases">
        <authorList>
            <person name="de Groot N.N."/>
        </authorList>
    </citation>
    <scope>NUCLEOTIDE SEQUENCE [LARGE SCALE GENOMIC DNA]</scope>
    <source>
        <strain evidence="1 2">Vu-144</strain>
    </source>
</reference>
<name>A0A1H4D4F2_9BACT</name>
<organism evidence="1 2">
    <name type="scientific">Arachidicoccus rhizosphaerae</name>
    <dbReference type="NCBI Taxonomy" id="551991"/>
    <lineage>
        <taxon>Bacteria</taxon>
        <taxon>Pseudomonadati</taxon>
        <taxon>Bacteroidota</taxon>
        <taxon>Chitinophagia</taxon>
        <taxon>Chitinophagales</taxon>
        <taxon>Chitinophagaceae</taxon>
        <taxon>Arachidicoccus</taxon>
    </lineage>
</organism>
<dbReference type="OrthoDB" id="583508at2"/>
<evidence type="ECO:0008006" key="3">
    <source>
        <dbReference type="Google" id="ProtNLM"/>
    </source>
</evidence>
<dbReference type="RefSeq" id="WP_091401544.1">
    <property type="nucleotide sequence ID" value="NZ_FNQY01000044.1"/>
</dbReference>
<accession>A0A1H4D4F2</accession>
<dbReference type="EMBL" id="FNQY01000044">
    <property type="protein sequence ID" value="SEA67309.1"/>
    <property type="molecule type" value="Genomic_DNA"/>
</dbReference>
<dbReference type="AlphaFoldDB" id="A0A1H4D4F2"/>